<name>A0A1L7WFP6_9HELO</name>
<sequence length="170" mass="18575">MAKPKAASGNGKVPNKAMHSRISFLYQAATYLTTPRQHPEASGNKTEATKQAALGAVRIPADAIGPSINPLSRRLASDLRETSLKAQLRVSPQMKYAICKNCDTILIDGATCTNEVENRSKGGKKLWADVLARKCNTCGIVKRYPLATPRQKRRPLREQAGIPYETEQDG</sequence>
<dbReference type="EMBL" id="FJOG01000002">
    <property type="protein sequence ID" value="CZR51591.1"/>
    <property type="molecule type" value="Genomic_DNA"/>
</dbReference>
<dbReference type="STRING" id="576137.A0A1L7WFP6"/>
<accession>A0A1L7WFP6</accession>
<gene>
    <name evidence="6" type="ORF">PAC_01468</name>
</gene>
<keyword evidence="3" id="KW-0862">Zinc</keyword>
<evidence type="ECO:0000256" key="3">
    <source>
        <dbReference type="ARBA" id="ARBA00022833"/>
    </source>
</evidence>
<dbReference type="InterPro" id="IPR007175">
    <property type="entry name" value="Rpr2/Snm1/Rpp21"/>
</dbReference>
<evidence type="ECO:0000256" key="1">
    <source>
        <dbReference type="ARBA" id="ARBA00022694"/>
    </source>
</evidence>
<evidence type="ECO:0000313" key="6">
    <source>
        <dbReference type="EMBL" id="CZR51591.1"/>
    </source>
</evidence>
<dbReference type="GO" id="GO:0005655">
    <property type="term" value="C:nucleolar ribonuclease P complex"/>
    <property type="evidence" value="ECO:0007669"/>
    <property type="project" value="TreeGrafter"/>
</dbReference>
<evidence type="ECO:0008006" key="8">
    <source>
        <dbReference type="Google" id="ProtNLM"/>
    </source>
</evidence>
<evidence type="ECO:0000256" key="5">
    <source>
        <dbReference type="SAM" id="MobiDB-lite"/>
    </source>
</evidence>
<dbReference type="GO" id="GO:0008033">
    <property type="term" value="P:tRNA processing"/>
    <property type="evidence" value="ECO:0007669"/>
    <property type="project" value="UniProtKB-KW"/>
</dbReference>
<dbReference type="Proteomes" id="UP000184330">
    <property type="component" value="Unassembled WGS sequence"/>
</dbReference>
<organism evidence="6 7">
    <name type="scientific">Phialocephala subalpina</name>
    <dbReference type="NCBI Taxonomy" id="576137"/>
    <lineage>
        <taxon>Eukaryota</taxon>
        <taxon>Fungi</taxon>
        <taxon>Dikarya</taxon>
        <taxon>Ascomycota</taxon>
        <taxon>Pezizomycotina</taxon>
        <taxon>Leotiomycetes</taxon>
        <taxon>Helotiales</taxon>
        <taxon>Mollisiaceae</taxon>
        <taxon>Phialocephala</taxon>
        <taxon>Phialocephala fortinii species complex</taxon>
    </lineage>
</organism>
<dbReference type="Pfam" id="PF04032">
    <property type="entry name" value="Rpr2"/>
    <property type="match status" value="1"/>
</dbReference>
<dbReference type="GO" id="GO:0046872">
    <property type="term" value="F:metal ion binding"/>
    <property type="evidence" value="ECO:0007669"/>
    <property type="project" value="UniProtKB-KW"/>
</dbReference>
<dbReference type="Gene3D" id="6.20.50.20">
    <property type="match status" value="1"/>
</dbReference>
<proteinExistence type="inferred from homology"/>
<evidence type="ECO:0000313" key="7">
    <source>
        <dbReference type="Proteomes" id="UP000184330"/>
    </source>
</evidence>
<keyword evidence="2" id="KW-0479">Metal-binding</keyword>
<keyword evidence="7" id="KW-1185">Reference proteome</keyword>
<dbReference type="PANTHER" id="PTHR14742">
    <property type="entry name" value="RIBONUCLEASE P SUBUNIT P21"/>
    <property type="match status" value="1"/>
</dbReference>
<dbReference type="AlphaFoldDB" id="A0A1L7WFP6"/>
<evidence type="ECO:0000256" key="2">
    <source>
        <dbReference type="ARBA" id="ARBA00022723"/>
    </source>
</evidence>
<reference evidence="6 7" key="1">
    <citation type="submission" date="2016-03" db="EMBL/GenBank/DDBJ databases">
        <authorList>
            <person name="Ploux O."/>
        </authorList>
    </citation>
    <scope>NUCLEOTIDE SEQUENCE [LARGE SCALE GENOMIC DNA]</scope>
    <source>
        <strain evidence="6 7">UAMH 11012</strain>
    </source>
</reference>
<dbReference type="OrthoDB" id="128536at2759"/>
<feature type="region of interest" description="Disordered" evidence="5">
    <location>
        <begin position="149"/>
        <end position="170"/>
    </location>
</feature>
<protein>
    <recommendedName>
        <fullName evidence="8">RNAse P Rpr2/Rpp21 subunit domain protein</fullName>
    </recommendedName>
</protein>
<evidence type="ECO:0000256" key="4">
    <source>
        <dbReference type="ARBA" id="ARBA00038402"/>
    </source>
</evidence>
<comment type="similarity">
    <text evidence="4">Belongs to the eukaryotic/archaeal RNase P protein component 4 family.</text>
</comment>
<dbReference type="PANTHER" id="PTHR14742:SF0">
    <property type="entry name" value="RIBONUCLEASE P PROTEIN SUBUNIT P21"/>
    <property type="match status" value="1"/>
</dbReference>
<keyword evidence="1" id="KW-0819">tRNA processing</keyword>